<dbReference type="InterPro" id="IPR050093">
    <property type="entry name" value="ABC_SmlMolc_Importer"/>
</dbReference>
<evidence type="ECO:0000256" key="1">
    <source>
        <dbReference type="ARBA" id="ARBA00004202"/>
    </source>
</evidence>
<dbReference type="SUPFAM" id="SSF52540">
    <property type="entry name" value="P-loop containing nucleoside triphosphate hydrolases"/>
    <property type="match status" value="1"/>
</dbReference>
<evidence type="ECO:0000256" key="9">
    <source>
        <dbReference type="ARBA" id="ARBA00023065"/>
    </source>
</evidence>
<gene>
    <name evidence="17" type="primary">btuD</name>
    <name evidence="17" type="ORF">FGFEBGFE_00012</name>
</gene>
<dbReference type="InterPro" id="IPR015853">
    <property type="entry name" value="ABC_transpr_FbpC"/>
</dbReference>
<evidence type="ECO:0000259" key="16">
    <source>
        <dbReference type="PROSITE" id="PS50893"/>
    </source>
</evidence>
<dbReference type="PROSITE" id="PS00211">
    <property type="entry name" value="ABC_TRANSPORTER_1"/>
    <property type="match status" value="1"/>
</dbReference>
<dbReference type="CDD" id="cd03259">
    <property type="entry name" value="ABC_Carb_Solutes_like"/>
    <property type="match status" value="1"/>
</dbReference>
<reference evidence="17" key="1">
    <citation type="submission" date="2020-06" db="EMBL/GenBank/DDBJ databases">
        <title>Unique genomic features of the anaerobic methanotrophic archaea.</title>
        <authorList>
            <person name="Chadwick G.L."/>
            <person name="Skennerton C.T."/>
            <person name="Laso-Perez R."/>
            <person name="Leu A.O."/>
            <person name="Speth D.R."/>
            <person name="Yu H."/>
            <person name="Morgan-Lang C."/>
            <person name="Hatzenpichler R."/>
            <person name="Goudeau D."/>
            <person name="Malmstrom R."/>
            <person name="Brazelton W.J."/>
            <person name="Woyke T."/>
            <person name="Hallam S.J."/>
            <person name="Tyson G.W."/>
            <person name="Wegener G."/>
            <person name="Boetius A."/>
            <person name="Orphan V."/>
        </authorList>
    </citation>
    <scope>NUCLEOTIDE SEQUENCE</scope>
</reference>
<evidence type="ECO:0000256" key="6">
    <source>
        <dbReference type="ARBA" id="ARBA00022741"/>
    </source>
</evidence>
<evidence type="ECO:0000256" key="13">
    <source>
        <dbReference type="ARBA" id="ARBA00039025"/>
    </source>
</evidence>
<evidence type="ECO:0000256" key="14">
    <source>
        <dbReference type="ARBA" id="ARBA00041133"/>
    </source>
</evidence>
<keyword evidence="3" id="KW-1003">Cell membrane</keyword>
<dbReference type="InterPro" id="IPR017871">
    <property type="entry name" value="ABC_transporter-like_CS"/>
</dbReference>
<evidence type="ECO:0000256" key="2">
    <source>
        <dbReference type="ARBA" id="ARBA00022448"/>
    </source>
</evidence>
<comment type="catalytic activity">
    <reaction evidence="15">
        <text>tungstate(in) + ATP + H2O = tungstate(out) + ADP + phosphate + H(+)</text>
        <dbReference type="Rhea" id="RHEA:35027"/>
        <dbReference type="ChEBI" id="CHEBI:15377"/>
        <dbReference type="ChEBI" id="CHEBI:15378"/>
        <dbReference type="ChEBI" id="CHEBI:30616"/>
        <dbReference type="ChEBI" id="CHEBI:43474"/>
        <dbReference type="ChEBI" id="CHEBI:46502"/>
        <dbReference type="ChEBI" id="CHEBI:456216"/>
        <dbReference type="EC" id="7.3.2.6"/>
    </reaction>
</comment>
<keyword evidence="5" id="KW-0500">Molybdenum</keyword>
<proteinExistence type="inferred from homology"/>
<evidence type="ECO:0000256" key="4">
    <source>
        <dbReference type="ARBA" id="ARBA00022496"/>
    </source>
</evidence>
<evidence type="ECO:0000256" key="15">
    <source>
        <dbReference type="ARBA" id="ARBA00047936"/>
    </source>
</evidence>
<accession>A0A7G9YWA7</accession>
<dbReference type="InterPro" id="IPR003593">
    <property type="entry name" value="AAA+_ATPase"/>
</dbReference>
<keyword evidence="7 17" id="KW-0067">ATP-binding</keyword>
<dbReference type="EMBL" id="MT631506">
    <property type="protein sequence ID" value="QNO52291.1"/>
    <property type="molecule type" value="Genomic_DNA"/>
</dbReference>
<evidence type="ECO:0000256" key="8">
    <source>
        <dbReference type="ARBA" id="ARBA00023004"/>
    </source>
</evidence>
<keyword evidence="4" id="KW-0410">Iron transport</keyword>
<dbReference type="InterPro" id="IPR027417">
    <property type="entry name" value="P-loop_NTPase"/>
</dbReference>
<dbReference type="GO" id="GO:0015408">
    <property type="term" value="F:ABC-type ferric iron transporter activity"/>
    <property type="evidence" value="ECO:0007669"/>
    <property type="project" value="InterPro"/>
</dbReference>
<evidence type="ECO:0000256" key="11">
    <source>
        <dbReference type="ARBA" id="ARBA00038307"/>
    </source>
</evidence>
<evidence type="ECO:0000256" key="5">
    <source>
        <dbReference type="ARBA" id="ARBA00022505"/>
    </source>
</evidence>
<dbReference type="SMART" id="SM00382">
    <property type="entry name" value="AAA"/>
    <property type="match status" value="1"/>
</dbReference>
<name>A0A7G9YWA7_9EURY</name>
<comment type="subcellular location">
    <subcellularLocation>
        <location evidence="1">Cell membrane</location>
        <topology evidence="1">Peripheral membrane protein</topology>
    </subcellularLocation>
</comment>
<dbReference type="GO" id="GO:1901238">
    <property type="term" value="F:ABC-type tungstate transporter activity"/>
    <property type="evidence" value="ECO:0007669"/>
    <property type="project" value="UniProtKB-EC"/>
</dbReference>
<dbReference type="GO" id="GO:0016887">
    <property type="term" value="F:ATP hydrolysis activity"/>
    <property type="evidence" value="ECO:0007669"/>
    <property type="project" value="InterPro"/>
</dbReference>
<dbReference type="InterPro" id="IPR003439">
    <property type="entry name" value="ABC_transporter-like_ATP-bd"/>
</dbReference>
<evidence type="ECO:0000256" key="3">
    <source>
        <dbReference type="ARBA" id="ARBA00022475"/>
    </source>
</evidence>
<dbReference type="GO" id="GO:0005524">
    <property type="term" value="F:ATP binding"/>
    <property type="evidence" value="ECO:0007669"/>
    <property type="project" value="UniProtKB-KW"/>
</dbReference>
<comment type="subunit">
    <text evidence="12">The complex is composed of two ATP-binding proteins (WtpC), two transmembrane proteins (WtpB) and a solute-binding protein (WtpA).</text>
</comment>
<sequence length="256" mass="28708">MPTIELRNISNYVFSNLNMKVFDGELLVVLGPNGAGKTTLLNIIAGLVSYEGTVLFDGIPVDKAPTNDRQIGYLFQNLALFPHLDVASNVGYSLKVRGKKKEEIAQEVDELLKLTKIEHLKRRYPKNLSGGEKQRVALARALATSPRVLLLDEPFNSLDIGMCKCLRREIRQIQRRLGITTVFVTHNLTDVEEMGDRIVALNSGKIKQVTSKMFNDATDNGNRSQRFQDCLHCAIDCYCKRKEGDYESADSPACRM</sequence>
<evidence type="ECO:0000256" key="10">
    <source>
        <dbReference type="ARBA" id="ARBA00023136"/>
    </source>
</evidence>
<keyword evidence="2" id="KW-0813">Transport</keyword>
<evidence type="ECO:0000256" key="12">
    <source>
        <dbReference type="ARBA" id="ARBA00038781"/>
    </source>
</evidence>
<dbReference type="PROSITE" id="PS50893">
    <property type="entry name" value="ABC_TRANSPORTER_2"/>
    <property type="match status" value="1"/>
</dbReference>
<dbReference type="PANTHER" id="PTHR42781">
    <property type="entry name" value="SPERMIDINE/PUTRESCINE IMPORT ATP-BINDING PROTEIN POTA"/>
    <property type="match status" value="1"/>
</dbReference>
<dbReference type="AlphaFoldDB" id="A0A7G9YWA7"/>
<keyword evidence="8" id="KW-0408">Iron</keyword>
<dbReference type="GO" id="GO:0005886">
    <property type="term" value="C:plasma membrane"/>
    <property type="evidence" value="ECO:0007669"/>
    <property type="project" value="UniProtKB-SubCell"/>
</dbReference>
<dbReference type="EC" id="7.3.2.6" evidence="13"/>
<comment type="similarity">
    <text evidence="11">Belongs to the ABC transporter superfamily. Sulfate/tungstate importer (TC 3.A.1.6) family.</text>
</comment>
<feature type="domain" description="ABC transporter" evidence="16">
    <location>
        <begin position="4"/>
        <end position="228"/>
    </location>
</feature>
<dbReference type="PANTHER" id="PTHR42781:SF4">
    <property type="entry name" value="SPERMIDINE_PUTRESCINE IMPORT ATP-BINDING PROTEIN POTA"/>
    <property type="match status" value="1"/>
</dbReference>
<keyword evidence="6" id="KW-0547">Nucleotide-binding</keyword>
<dbReference type="Pfam" id="PF00005">
    <property type="entry name" value="ABC_tran"/>
    <property type="match status" value="1"/>
</dbReference>
<protein>
    <recommendedName>
        <fullName evidence="14">Molybdate/tungstate import ATP-binding protein WtpC</fullName>
        <ecNumber evidence="13">7.3.2.6</ecNumber>
    </recommendedName>
</protein>
<evidence type="ECO:0000256" key="7">
    <source>
        <dbReference type="ARBA" id="ARBA00022840"/>
    </source>
</evidence>
<keyword evidence="10" id="KW-0472">Membrane</keyword>
<organism evidence="17">
    <name type="scientific">Candidatus Methanophagaceae archaeon ANME-1 ERB6</name>
    <dbReference type="NCBI Taxonomy" id="2759912"/>
    <lineage>
        <taxon>Archaea</taxon>
        <taxon>Methanobacteriati</taxon>
        <taxon>Methanobacteriota</taxon>
        <taxon>Stenosarchaea group</taxon>
        <taxon>Methanomicrobia</taxon>
        <taxon>Candidatus Methanophagales</taxon>
        <taxon>Candidatus Methanophagaceae</taxon>
    </lineage>
</organism>
<evidence type="ECO:0000313" key="17">
    <source>
        <dbReference type="EMBL" id="QNO52291.1"/>
    </source>
</evidence>
<keyword evidence="9" id="KW-0406">Ion transport</keyword>
<dbReference type="Gene3D" id="3.40.50.300">
    <property type="entry name" value="P-loop containing nucleotide triphosphate hydrolases"/>
    <property type="match status" value="1"/>
</dbReference>